<name>A0A0F9S7H6_9ZZZZ</name>
<gene>
    <name evidence="1" type="ORF">LCGC14_0487700</name>
</gene>
<dbReference type="AlphaFoldDB" id="A0A0F9S7H6"/>
<protein>
    <submittedName>
        <fullName evidence="1">Uncharacterized protein</fullName>
    </submittedName>
</protein>
<proteinExistence type="predicted"/>
<dbReference type="EMBL" id="LAZR01000542">
    <property type="protein sequence ID" value="KKN64850.1"/>
    <property type="molecule type" value="Genomic_DNA"/>
</dbReference>
<sequence length="96" mass="10960">MISAKIIDKDGLALHWRGDVGEFLFEVLPSVGDKLRPEEKIPPGGSSVWYKVLERRFVRMPQFDESGHIIKGADWLHAPVLVVEKIEDSLLFELNF</sequence>
<organism evidence="1">
    <name type="scientific">marine sediment metagenome</name>
    <dbReference type="NCBI Taxonomy" id="412755"/>
    <lineage>
        <taxon>unclassified sequences</taxon>
        <taxon>metagenomes</taxon>
        <taxon>ecological metagenomes</taxon>
    </lineage>
</organism>
<accession>A0A0F9S7H6</accession>
<comment type="caution">
    <text evidence="1">The sequence shown here is derived from an EMBL/GenBank/DDBJ whole genome shotgun (WGS) entry which is preliminary data.</text>
</comment>
<evidence type="ECO:0000313" key="1">
    <source>
        <dbReference type="EMBL" id="KKN64850.1"/>
    </source>
</evidence>
<reference evidence="1" key="1">
    <citation type="journal article" date="2015" name="Nature">
        <title>Complex archaea that bridge the gap between prokaryotes and eukaryotes.</title>
        <authorList>
            <person name="Spang A."/>
            <person name="Saw J.H."/>
            <person name="Jorgensen S.L."/>
            <person name="Zaremba-Niedzwiedzka K."/>
            <person name="Martijn J."/>
            <person name="Lind A.E."/>
            <person name="van Eijk R."/>
            <person name="Schleper C."/>
            <person name="Guy L."/>
            <person name="Ettema T.J."/>
        </authorList>
    </citation>
    <scope>NUCLEOTIDE SEQUENCE</scope>
</reference>